<feature type="transmembrane region" description="Helical" evidence="2">
    <location>
        <begin position="34"/>
        <end position="53"/>
    </location>
</feature>
<dbReference type="Pfam" id="PF12051">
    <property type="entry name" value="DUF3533"/>
    <property type="match status" value="1"/>
</dbReference>
<evidence type="ECO:0000313" key="4">
    <source>
        <dbReference type="EMBL" id="KAK8100119.1"/>
    </source>
</evidence>
<feature type="transmembrane region" description="Helical" evidence="2">
    <location>
        <begin position="311"/>
        <end position="331"/>
    </location>
</feature>
<name>A0AAW0QD40_9PEZI</name>
<feature type="transmembrane region" description="Helical" evidence="2">
    <location>
        <begin position="269"/>
        <end position="291"/>
    </location>
</feature>
<sequence length="526" mass="58361">MGMWHYTKATDNRVGWGQHSGLGKKFFPVAIKNFVLLQLLFLGLFAYCFGSLYQQTEHTHNIHIAFVDYDDNGNGDAGAIGSAVRTAYESLKGDSFPTLVDAAPDAYPTPDDLRSAVCSTRYWGGLYVAANASSRLQDALGGGPPAMAYDPSNVLTLIWNEARYSTVADTAVLANVRTLVEAARVAYSRQGGTGRLSRITSPEALTVFANPWQLQQDDIQPTSQGSRAIYNTLVIILILIQEFFYLGAINGLYANLKVYQRVHPSRVMVIRFLLSLAYCLVGSLCVTGMIWAFRAGWDVGALQFGQSWMVLWLFAHLNFQVIDVFTIWLPVPYVPMALIAWVIMNVTSILLPFELSAAFYRLGYLFPSHEVYQTLLDIWSRGCNPHIHYALPILFAWWVVGCALSALGVFRRSHYAMLAEEAQAAQFSERVSTALAHEREREKKLRSRGEKGAEDEEGESTTGEGTMASSASGIDDAEEERRLSRIITHEAKEEQRLQRNLSRNCNFGPSFGVAVNDSSSDTDGGR</sequence>
<reference evidence="4 5" key="1">
    <citation type="submission" date="2023-01" db="EMBL/GenBank/DDBJ databases">
        <title>Analysis of 21 Apiospora genomes using comparative genomics revels a genus with tremendous synthesis potential of carbohydrate active enzymes and secondary metabolites.</title>
        <authorList>
            <person name="Sorensen T."/>
        </authorList>
    </citation>
    <scope>NUCLEOTIDE SEQUENCE [LARGE SCALE GENOMIC DNA]</scope>
    <source>
        <strain evidence="4 5">CBS 117206</strain>
    </source>
</reference>
<feature type="transmembrane region" description="Helical" evidence="2">
    <location>
        <begin position="389"/>
        <end position="410"/>
    </location>
</feature>
<feature type="compositionally biased region" description="Low complexity" evidence="1">
    <location>
        <begin position="460"/>
        <end position="473"/>
    </location>
</feature>
<evidence type="ECO:0000259" key="3">
    <source>
        <dbReference type="Pfam" id="PF12051"/>
    </source>
</evidence>
<evidence type="ECO:0000256" key="2">
    <source>
        <dbReference type="SAM" id="Phobius"/>
    </source>
</evidence>
<protein>
    <recommendedName>
        <fullName evidence="3">DUF3533 domain-containing protein</fullName>
    </recommendedName>
</protein>
<gene>
    <name evidence="4" type="ORF">PG999_010493</name>
</gene>
<keyword evidence="2" id="KW-0472">Membrane</keyword>
<evidence type="ECO:0000313" key="5">
    <source>
        <dbReference type="Proteomes" id="UP001392437"/>
    </source>
</evidence>
<dbReference type="EMBL" id="JAQQWP010000009">
    <property type="protein sequence ID" value="KAK8100119.1"/>
    <property type="molecule type" value="Genomic_DNA"/>
</dbReference>
<organism evidence="4 5">
    <name type="scientific">Apiospora kogelbergensis</name>
    <dbReference type="NCBI Taxonomy" id="1337665"/>
    <lineage>
        <taxon>Eukaryota</taxon>
        <taxon>Fungi</taxon>
        <taxon>Dikarya</taxon>
        <taxon>Ascomycota</taxon>
        <taxon>Pezizomycotina</taxon>
        <taxon>Sordariomycetes</taxon>
        <taxon>Xylariomycetidae</taxon>
        <taxon>Amphisphaeriales</taxon>
        <taxon>Apiosporaceae</taxon>
        <taxon>Apiospora</taxon>
    </lineage>
</organism>
<keyword evidence="2" id="KW-1133">Transmembrane helix</keyword>
<comment type="caution">
    <text evidence="4">The sequence shown here is derived from an EMBL/GenBank/DDBJ whole genome shotgun (WGS) entry which is preliminary data.</text>
</comment>
<keyword evidence="5" id="KW-1185">Reference proteome</keyword>
<feature type="compositionally biased region" description="Polar residues" evidence="1">
    <location>
        <begin position="498"/>
        <end position="507"/>
    </location>
</feature>
<feature type="transmembrane region" description="Helical" evidence="2">
    <location>
        <begin position="228"/>
        <end position="248"/>
    </location>
</feature>
<dbReference type="Proteomes" id="UP001392437">
    <property type="component" value="Unassembled WGS sequence"/>
</dbReference>
<evidence type="ECO:0000256" key="1">
    <source>
        <dbReference type="SAM" id="MobiDB-lite"/>
    </source>
</evidence>
<dbReference type="InterPro" id="IPR022703">
    <property type="entry name" value="DUF3533"/>
</dbReference>
<dbReference type="PANTHER" id="PTHR34814:SF2">
    <property type="entry name" value="DUF3533 DOMAIN-CONTAINING PROTEIN"/>
    <property type="match status" value="1"/>
</dbReference>
<dbReference type="GO" id="GO:0016020">
    <property type="term" value="C:membrane"/>
    <property type="evidence" value="ECO:0007669"/>
    <property type="project" value="TreeGrafter"/>
</dbReference>
<dbReference type="AlphaFoldDB" id="A0AAW0QD40"/>
<keyword evidence="2" id="KW-0812">Transmembrane</keyword>
<dbReference type="InterPro" id="IPR053001">
    <property type="entry name" value="MNNG_permease-like"/>
</dbReference>
<feature type="compositionally biased region" description="Basic and acidic residues" evidence="1">
    <location>
        <begin position="479"/>
        <end position="497"/>
    </location>
</feature>
<feature type="domain" description="DUF3533" evidence="3">
    <location>
        <begin position="33"/>
        <end position="401"/>
    </location>
</feature>
<dbReference type="PANTHER" id="PTHR34814">
    <property type="entry name" value="NITROSOGUANIDINE RESISTANCE PROTEIN SNG1"/>
    <property type="match status" value="1"/>
</dbReference>
<proteinExistence type="predicted"/>
<feature type="region of interest" description="Disordered" evidence="1">
    <location>
        <begin position="438"/>
        <end position="526"/>
    </location>
</feature>
<feature type="compositionally biased region" description="Basic and acidic residues" evidence="1">
    <location>
        <begin position="438"/>
        <end position="452"/>
    </location>
</feature>
<accession>A0AAW0QD40</accession>
<feature type="compositionally biased region" description="Polar residues" evidence="1">
    <location>
        <begin position="516"/>
        <end position="526"/>
    </location>
</feature>
<feature type="transmembrane region" description="Helical" evidence="2">
    <location>
        <begin position="338"/>
        <end position="360"/>
    </location>
</feature>